<reference evidence="1 2" key="1">
    <citation type="journal article" date="2018" name="Int. J. Syst. Evol. Microbiol.">
        <title>Paraburkholderia azotifigens sp. nov., a nitrogen-fixing bacterium isolated from paddy soil.</title>
        <authorList>
            <person name="Choi G.M."/>
            <person name="Im W.T."/>
        </authorList>
    </citation>
    <scope>NUCLEOTIDE SEQUENCE [LARGE SCALE GENOMIC DNA]</scope>
    <source>
        <strain evidence="1 2">NF 2-5-3</strain>
    </source>
</reference>
<evidence type="ECO:0000313" key="1">
    <source>
        <dbReference type="EMBL" id="TXC84868.1"/>
    </source>
</evidence>
<dbReference type="EMBL" id="VOQS01000003">
    <property type="protein sequence ID" value="TXC84868.1"/>
    <property type="molecule type" value="Genomic_DNA"/>
</dbReference>
<dbReference type="AlphaFoldDB" id="A0A5C6VNX5"/>
<comment type="caution">
    <text evidence="1">The sequence shown here is derived from an EMBL/GenBank/DDBJ whole genome shotgun (WGS) entry which is preliminary data.</text>
</comment>
<evidence type="ECO:0000313" key="2">
    <source>
        <dbReference type="Proteomes" id="UP000321776"/>
    </source>
</evidence>
<protein>
    <submittedName>
        <fullName evidence="1">Adhesin</fullName>
    </submittedName>
</protein>
<proteinExistence type="predicted"/>
<dbReference type="Proteomes" id="UP000321776">
    <property type="component" value="Unassembled WGS sequence"/>
</dbReference>
<name>A0A5C6VNX5_9BURK</name>
<sequence length="101" mass="11074">MNLDSDGVNHLVDRHLDPTVNASQFTISQSDVLDLLKDPKTVSTPIIREVQSSQGVRYVREVDVGSPIGTDRFNNGQPTSVMTVMTDKYGNLVTAFPGKLK</sequence>
<organism evidence="1 2">
    <name type="scientific">Paraburkholderia azotifigens</name>
    <dbReference type="NCBI Taxonomy" id="2057004"/>
    <lineage>
        <taxon>Bacteria</taxon>
        <taxon>Pseudomonadati</taxon>
        <taxon>Pseudomonadota</taxon>
        <taxon>Betaproteobacteria</taxon>
        <taxon>Burkholderiales</taxon>
        <taxon>Burkholderiaceae</taxon>
        <taxon>Paraburkholderia</taxon>
    </lineage>
</organism>
<gene>
    <name evidence="1" type="ORF">FRZ40_24525</name>
</gene>
<accession>A0A5C6VNX5</accession>